<dbReference type="InterPro" id="IPR027417">
    <property type="entry name" value="P-loop_NTPase"/>
</dbReference>
<dbReference type="Pfam" id="PF00005">
    <property type="entry name" value="ABC_tran"/>
    <property type="match status" value="1"/>
</dbReference>
<dbReference type="RefSeq" id="WP_239679465.1">
    <property type="nucleotide sequence ID" value="NZ_CP070499.1"/>
</dbReference>
<dbReference type="PROSITE" id="PS00211">
    <property type="entry name" value="ABC_TRANSPORTER_1"/>
    <property type="match status" value="1"/>
</dbReference>
<evidence type="ECO:0000256" key="4">
    <source>
        <dbReference type="ARBA" id="ARBA00022741"/>
    </source>
</evidence>
<dbReference type="GO" id="GO:0005524">
    <property type="term" value="F:ATP binding"/>
    <property type="evidence" value="ECO:0007669"/>
    <property type="project" value="UniProtKB-KW"/>
</dbReference>
<dbReference type="SUPFAM" id="SSF52540">
    <property type="entry name" value="P-loop containing nucleoside triphosphate hydrolases"/>
    <property type="match status" value="1"/>
</dbReference>
<protein>
    <submittedName>
        <fullName evidence="8">ABC transporter ATP-binding protein</fullName>
    </submittedName>
</protein>
<dbReference type="CDD" id="cd03230">
    <property type="entry name" value="ABC_DR_subfamily_A"/>
    <property type="match status" value="1"/>
</dbReference>
<dbReference type="SMART" id="SM00382">
    <property type="entry name" value="AAA"/>
    <property type="match status" value="1"/>
</dbReference>
<dbReference type="InterPro" id="IPR003593">
    <property type="entry name" value="AAA+_ATPase"/>
</dbReference>
<comment type="similarity">
    <text evidence="2">Belongs to the ABC transporter superfamily.</text>
</comment>
<dbReference type="GO" id="GO:0046677">
    <property type="term" value="P:response to antibiotic"/>
    <property type="evidence" value="ECO:0007669"/>
    <property type="project" value="UniProtKB-KW"/>
</dbReference>
<proteinExistence type="inferred from homology"/>
<keyword evidence="6" id="KW-0046">Antibiotic resistance</keyword>
<evidence type="ECO:0000256" key="6">
    <source>
        <dbReference type="ARBA" id="ARBA00023251"/>
    </source>
</evidence>
<dbReference type="InterPro" id="IPR017871">
    <property type="entry name" value="ABC_transporter-like_CS"/>
</dbReference>
<feature type="domain" description="ABC transporter" evidence="7">
    <location>
        <begin position="1"/>
        <end position="225"/>
    </location>
</feature>
<dbReference type="AlphaFoldDB" id="A0A895YN42"/>
<dbReference type="PANTHER" id="PTHR42711:SF5">
    <property type="entry name" value="ABC TRANSPORTER ATP-BINDING PROTEIN NATA"/>
    <property type="match status" value="1"/>
</dbReference>
<organism evidence="8 9">
    <name type="scientific">Natronosporangium hydrolyticum</name>
    <dbReference type="NCBI Taxonomy" id="2811111"/>
    <lineage>
        <taxon>Bacteria</taxon>
        <taxon>Bacillati</taxon>
        <taxon>Actinomycetota</taxon>
        <taxon>Actinomycetes</taxon>
        <taxon>Micromonosporales</taxon>
        <taxon>Micromonosporaceae</taxon>
        <taxon>Natronosporangium</taxon>
    </lineage>
</organism>
<dbReference type="KEGG" id="nhy:JQS43_16875"/>
<dbReference type="InterPro" id="IPR003439">
    <property type="entry name" value="ABC_transporter-like_ATP-bd"/>
</dbReference>
<dbReference type="GO" id="GO:0005886">
    <property type="term" value="C:plasma membrane"/>
    <property type="evidence" value="ECO:0007669"/>
    <property type="project" value="UniProtKB-SubCell"/>
</dbReference>
<sequence>MIDGLRKRFGATQALDGVDLRVTTGEVHGFLGPNGAGKSTTIRILLGLLRGDAGRVTVLGGDPWRDAVALHRRLAYVPGDVRLWPNLSGGEAIDLFGDLRGGIGRRRRDELIERYQLDPTKRCASYSKGNRQKVALVAALASGVELLVLDEPTSGLDPLMETVFQETVREQVAAGGTVLLSSHVLAEAESLCDRLSIIRSGRIVESGSLAELRHLTRTTIRVVTARPVTGLSDLPGVHDPQVRGSELVCEVASDAMDPVLRHLLPFEVQSLTATPPTLAELFLRHYGDELAQLGTADLTTTGGAA</sequence>
<evidence type="ECO:0000256" key="2">
    <source>
        <dbReference type="ARBA" id="ARBA00005417"/>
    </source>
</evidence>
<dbReference type="Gene3D" id="3.40.50.300">
    <property type="entry name" value="P-loop containing nucleotide triphosphate hydrolases"/>
    <property type="match status" value="1"/>
</dbReference>
<dbReference type="GO" id="GO:0016887">
    <property type="term" value="F:ATP hydrolysis activity"/>
    <property type="evidence" value="ECO:0007669"/>
    <property type="project" value="InterPro"/>
</dbReference>
<name>A0A895YN42_9ACTN</name>
<evidence type="ECO:0000256" key="3">
    <source>
        <dbReference type="ARBA" id="ARBA00022448"/>
    </source>
</evidence>
<evidence type="ECO:0000259" key="7">
    <source>
        <dbReference type="PROSITE" id="PS50893"/>
    </source>
</evidence>
<dbReference type="PROSITE" id="PS50893">
    <property type="entry name" value="ABC_TRANSPORTER_2"/>
    <property type="match status" value="1"/>
</dbReference>
<comment type="subcellular location">
    <subcellularLocation>
        <location evidence="1">Cell membrane</location>
        <topology evidence="1">Peripheral membrane protein</topology>
    </subcellularLocation>
</comment>
<evidence type="ECO:0000256" key="5">
    <source>
        <dbReference type="ARBA" id="ARBA00022840"/>
    </source>
</evidence>
<evidence type="ECO:0000313" key="8">
    <source>
        <dbReference type="EMBL" id="QSB17382.1"/>
    </source>
</evidence>
<dbReference type="EMBL" id="CP070499">
    <property type="protein sequence ID" value="QSB17382.1"/>
    <property type="molecule type" value="Genomic_DNA"/>
</dbReference>
<gene>
    <name evidence="8" type="ORF">JQS43_16875</name>
</gene>
<dbReference type="PANTHER" id="PTHR42711">
    <property type="entry name" value="ABC TRANSPORTER ATP-BINDING PROTEIN"/>
    <property type="match status" value="1"/>
</dbReference>
<keyword evidence="9" id="KW-1185">Reference proteome</keyword>
<dbReference type="Proteomes" id="UP000662857">
    <property type="component" value="Chromosome"/>
</dbReference>
<evidence type="ECO:0000256" key="1">
    <source>
        <dbReference type="ARBA" id="ARBA00004202"/>
    </source>
</evidence>
<evidence type="ECO:0000313" key="9">
    <source>
        <dbReference type="Proteomes" id="UP000662857"/>
    </source>
</evidence>
<accession>A0A895YN42</accession>
<keyword evidence="4" id="KW-0547">Nucleotide-binding</keyword>
<keyword evidence="5 8" id="KW-0067">ATP-binding</keyword>
<keyword evidence="3" id="KW-0813">Transport</keyword>
<dbReference type="InterPro" id="IPR050763">
    <property type="entry name" value="ABC_transporter_ATP-binding"/>
</dbReference>
<reference evidence="8" key="1">
    <citation type="submission" date="2021-02" db="EMBL/GenBank/DDBJ databases">
        <title>Natrosporangium hydrolyticum gen. nov., sp. nov, a haloalkaliphilic actinobacterium from a soda solonchak soil.</title>
        <authorList>
            <person name="Sorokin D.Y."/>
            <person name="Khijniak T.V."/>
            <person name="Zakharycheva A.P."/>
            <person name="Boueva O.V."/>
            <person name="Ariskina E.V."/>
            <person name="Hahnke R.L."/>
            <person name="Bunk B."/>
            <person name="Sproer C."/>
            <person name="Schumann P."/>
            <person name="Evtushenko L.I."/>
            <person name="Kublanov I.V."/>
        </authorList>
    </citation>
    <scope>NUCLEOTIDE SEQUENCE</scope>
    <source>
        <strain evidence="8">DSM 106523</strain>
    </source>
</reference>